<keyword evidence="1" id="KW-0812">Transmembrane</keyword>
<feature type="transmembrane region" description="Helical" evidence="1">
    <location>
        <begin position="122"/>
        <end position="141"/>
    </location>
</feature>
<keyword evidence="2" id="KW-0378">Hydrolase</keyword>
<evidence type="ECO:0000313" key="2">
    <source>
        <dbReference type="EMBL" id="MFC4544415.1"/>
    </source>
</evidence>
<comment type="caution">
    <text evidence="2">The sequence shown here is derived from an EMBL/GenBank/DDBJ whole genome shotgun (WGS) entry which is preliminary data.</text>
</comment>
<feature type="transmembrane region" description="Helical" evidence="1">
    <location>
        <begin position="85"/>
        <end position="102"/>
    </location>
</feature>
<sequence length="150" mass="15945">MEIGRALFLAGAFATHAFVGYALVRAFTRADPRIGVVLGLLPDVDFLFPAGMGWPFVHRGITHTLVFALAVAAGLYVLRRDRSIALAAGLAIGSHLAIDSLSPKGVVLCYPIEATWSPGLAVHGPTATALLWTAMIGLLVWRTEGRSPVR</sequence>
<dbReference type="Proteomes" id="UP001595898">
    <property type="component" value="Unassembled WGS sequence"/>
</dbReference>
<dbReference type="EMBL" id="JBHSFA010000011">
    <property type="protein sequence ID" value="MFC4544415.1"/>
    <property type="molecule type" value="Genomic_DNA"/>
</dbReference>
<name>A0ABD5PVT5_9EURY</name>
<evidence type="ECO:0000256" key="1">
    <source>
        <dbReference type="SAM" id="Phobius"/>
    </source>
</evidence>
<keyword evidence="1" id="KW-1133">Transmembrane helix</keyword>
<accession>A0ABD5PVT5</accession>
<dbReference type="GO" id="GO:0016787">
    <property type="term" value="F:hydrolase activity"/>
    <property type="evidence" value="ECO:0007669"/>
    <property type="project" value="UniProtKB-KW"/>
</dbReference>
<feature type="transmembrane region" description="Helical" evidence="1">
    <location>
        <begin position="60"/>
        <end position="78"/>
    </location>
</feature>
<reference evidence="2 3" key="1">
    <citation type="journal article" date="2019" name="Int. J. Syst. Evol. Microbiol.">
        <title>The Global Catalogue of Microorganisms (GCM) 10K type strain sequencing project: providing services to taxonomists for standard genome sequencing and annotation.</title>
        <authorList>
            <consortium name="The Broad Institute Genomics Platform"/>
            <consortium name="The Broad Institute Genome Sequencing Center for Infectious Disease"/>
            <person name="Wu L."/>
            <person name="Ma J."/>
        </authorList>
    </citation>
    <scope>NUCLEOTIDE SEQUENCE [LARGE SCALE GENOMIC DNA]</scope>
    <source>
        <strain evidence="2 3">WLHS5</strain>
    </source>
</reference>
<dbReference type="Pfam" id="PF04307">
    <property type="entry name" value="YdjM"/>
    <property type="match status" value="1"/>
</dbReference>
<keyword evidence="1" id="KW-0472">Membrane</keyword>
<proteinExistence type="predicted"/>
<dbReference type="AlphaFoldDB" id="A0ABD5PVT5"/>
<dbReference type="InterPro" id="IPR007404">
    <property type="entry name" value="YdjM-like"/>
</dbReference>
<organism evidence="2 3">
    <name type="scientific">Halosolutus amylolyticus</name>
    <dbReference type="NCBI Taxonomy" id="2932267"/>
    <lineage>
        <taxon>Archaea</taxon>
        <taxon>Methanobacteriati</taxon>
        <taxon>Methanobacteriota</taxon>
        <taxon>Stenosarchaea group</taxon>
        <taxon>Halobacteria</taxon>
        <taxon>Halobacteriales</taxon>
        <taxon>Natrialbaceae</taxon>
        <taxon>Halosolutus</taxon>
    </lineage>
</organism>
<evidence type="ECO:0000313" key="3">
    <source>
        <dbReference type="Proteomes" id="UP001595898"/>
    </source>
</evidence>
<gene>
    <name evidence="2" type="ORF">ACFO5R_21020</name>
</gene>
<dbReference type="RefSeq" id="WP_250141148.1">
    <property type="nucleotide sequence ID" value="NZ_JALIQP010000003.1"/>
</dbReference>
<keyword evidence="3" id="KW-1185">Reference proteome</keyword>
<feature type="transmembrane region" description="Helical" evidence="1">
    <location>
        <begin position="6"/>
        <end position="24"/>
    </location>
</feature>
<protein>
    <submittedName>
        <fullName evidence="2">Metal-dependent hydrolase</fullName>
    </submittedName>
</protein>